<name>A0ABR8LQE0_9FLAO</name>
<dbReference type="Proteomes" id="UP000627521">
    <property type="component" value="Unassembled WGS sequence"/>
</dbReference>
<evidence type="ECO:0000256" key="1">
    <source>
        <dbReference type="SAM" id="SignalP"/>
    </source>
</evidence>
<comment type="caution">
    <text evidence="2">The sequence shown here is derived from an EMBL/GenBank/DDBJ whole genome shotgun (WGS) entry which is preliminary data.</text>
</comment>
<feature type="signal peptide" evidence="1">
    <location>
        <begin position="1"/>
        <end position="22"/>
    </location>
</feature>
<organism evidence="2 3">
    <name type="scientific">Olleya marilimosa</name>
    <dbReference type="NCBI Taxonomy" id="272164"/>
    <lineage>
        <taxon>Bacteria</taxon>
        <taxon>Pseudomonadati</taxon>
        <taxon>Bacteroidota</taxon>
        <taxon>Flavobacteriia</taxon>
        <taxon>Flavobacteriales</taxon>
        <taxon>Flavobacteriaceae</taxon>
    </lineage>
</organism>
<keyword evidence="3" id="KW-1185">Reference proteome</keyword>
<dbReference type="RefSeq" id="WP_191100948.1">
    <property type="nucleotide sequence ID" value="NZ_JACXXH010000001.1"/>
</dbReference>
<keyword evidence="1" id="KW-0732">Signal</keyword>
<dbReference type="PROSITE" id="PS51257">
    <property type="entry name" value="PROKAR_LIPOPROTEIN"/>
    <property type="match status" value="1"/>
</dbReference>
<reference evidence="2 3" key="1">
    <citation type="submission" date="2020-09" db="EMBL/GenBank/DDBJ databases">
        <title>Bacillus nautilus sp. nov., Chryseoglobus crepusculi sp. nov, and Psychrobacter noctis sp. nov., isolated from deep-sea sponges from the equatorial Atlantic.</title>
        <authorList>
            <person name="Stennett H.L."/>
            <person name="Williams S.E."/>
        </authorList>
    </citation>
    <scope>NUCLEOTIDE SEQUENCE [LARGE SCALE GENOMIC DNA]</scope>
    <source>
        <strain evidence="2 3">28M-24</strain>
    </source>
</reference>
<proteinExistence type="predicted"/>
<sequence length="168" mass="19479">MKSFLLKSVLVLVLISFTSCSSDDDTTDNSAEVNQVVGEWQMYRTENLEAVIDQWTGTEWTYVDQWFKNVWEDSEILITFNNDGTFTEFYATVETANGTWEKLEDGRYSYNYILEVDNTNEVLVGTRLITVHCDNTFSVITEGDDRNVAYYRTRNTTECSDLITYNLE</sequence>
<gene>
    <name evidence="2" type="ORF">IEG06_03190</name>
</gene>
<evidence type="ECO:0000313" key="3">
    <source>
        <dbReference type="Proteomes" id="UP000627521"/>
    </source>
</evidence>
<dbReference type="EMBL" id="JACXXH010000001">
    <property type="protein sequence ID" value="MBD3862442.1"/>
    <property type="molecule type" value="Genomic_DNA"/>
</dbReference>
<evidence type="ECO:0008006" key="4">
    <source>
        <dbReference type="Google" id="ProtNLM"/>
    </source>
</evidence>
<evidence type="ECO:0000313" key="2">
    <source>
        <dbReference type="EMBL" id="MBD3862442.1"/>
    </source>
</evidence>
<feature type="chain" id="PRO_5047055174" description="Lipocalin-like domain-containing protein" evidence="1">
    <location>
        <begin position="23"/>
        <end position="168"/>
    </location>
</feature>
<accession>A0ABR8LQE0</accession>
<protein>
    <recommendedName>
        <fullName evidence="4">Lipocalin-like domain-containing protein</fullName>
    </recommendedName>
</protein>